<accession>A0A818V7P5</accession>
<feature type="signal peptide" evidence="1">
    <location>
        <begin position="1"/>
        <end position="16"/>
    </location>
</feature>
<sequence length="96" mass="11228">MLSFLIMNTTVSTIIALDIIPDPENNQVLIFQQNDIQQVVDINEDELEIELGLDFGDYYDTDYDEYEEEEDYEDEEDENEIIQQLETVDRNQCPGA</sequence>
<evidence type="ECO:0000313" key="2">
    <source>
        <dbReference type="EMBL" id="CAF3704967.1"/>
    </source>
</evidence>
<reference evidence="2" key="1">
    <citation type="submission" date="2021-02" db="EMBL/GenBank/DDBJ databases">
        <authorList>
            <person name="Nowell W R."/>
        </authorList>
    </citation>
    <scope>NUCLEOTIDE SEQUENCE</scope>
</reference>
<protein>
    <submittedName>
        <fullName evidence="2">Uncharacterized protein</fullName>
    </submittedName>
</protein>
<keyword evidence="1" id="KW-0732">Signal</keyword>
<evidence type="ECO:0000256" key="1">
    <source>
        <dbReference type="SAM" id="SignalP"/>
    </source>
</evidence>
<evidence type="ECO:0000313" key="3">
    <source>
        <dbReference type="Proteomes" id="UP000663872"/>
    </source>
</evidence>
<dbReference type="AlphaFoldDB" id="A0A818V7P5"/>
<dbReference type="EMBL" id="CAJNYT010004964">
    <property type="protein sequence ID" value="CAF3704967.1"/>
    <property type="molecule type" value="Genomic_DNA"/>
</dbReference>
<dbReference type="Proteomes" id="UP000663872">
    <property type="component" value="Unassembled WGS sequence"/>
</dbReference>
<proteinExistence type="predicted"/>
<organism evidence="2 3">
    <name type="scientific">Rotaria socialis</name>
    <dbReference type="NCBI Taxonomy" id="392032"/>
    <lineage>
        <taxon>Eukaryota</taxon>
        <taxon>Metazoa</taxon>
        <taxon>Spiralia</taxon>
        <taxon>Gnathifera</taxon>
        <taxon>Rotifera</taxon>
        <taxon>Eurotatoria</taxon>
        <taxon>Bdelloidea</taxon>
        <taxon>Philodinida</taxon>
        <taxon>Philodinidae</taxon>
        <taxon>Rotaria</taxon>
    </lineage>
</organism>
<gene>
    <name evidence="2" type="ORF">GRG538_LOCUS28607</name>
</gene>
<name>A0A818V7P5_9BILA</name>
<feature type="chain" id="PRO_5032339694" evidence="1">
    <location>
        <begin position="17"/>
        <end position="96"/>
    </location>
</feature>
<comment type="caution">
    <text evidence="2">The sequence shown here is derived from an EMBL/GenBank/DDBJ whole genome shotgun (WGS) entry which is preliminary data.</text>
</comment>